<feature type="non-terminal residue" evidence="2">
    <location>
        <position position="104"/>
    </location>
</feature>
<evidence type="ECO:0000256" key="1">
    <source>
        <dbReference type="SAM" id="MobiDB-lite"/>
    </source>
</evidence>
<proteinExistence type="predicted"/>
<accession>A0A8J4BBJ3</accession>
<dbReference type="Gene3D" id="3.40.50.410">
    <property type="entry name" value="von Willebrand factor, type A domain"/>
    <property type="match status" value="1"/>
</dbReference>
<name>A0A8J4BBJ3_9CHLO</name>
<dbReference type="InterPro" id="IPR036465">
    <property type="entry name" value="vWFA_dom_sf"/>
</dbReference>
<evidence type="ECO:0000313" key="3">
    <source>
        <dbReference type="Proteomes" id="UP000747399"/>
    </source>
</evidence>
<sequence length="104" mass="10787">MMVLITDGRANVSLAKSNEDPEALKPDAPKPSADQLKDEVRDMAKKAAAAGINVLVIDTENKFVSTGFAEEISKAAQGKYYYLPNASDAAIAAAASTAMAAAKA</sequence>
<reference evidence="2" key="1">
    <citation type="journal article" date="2021" name="Proc. Natl. Acad. Sci. U.S.A.">
        <title>Three genomes in the algal genus Volvox reveal the fate of a haploid sex-determining region after a transition to homothallism.</title>
        <authorList>
            <person name="Yamamoto K."/>
            <person name="Hamaji T."/>
            <person name="Kawai-Toyooka H."/>
            <person name="Matsuzaki R."/>
            <person name="Takahashi F."/>
            <person name="Nishimura Y."/>
            <person name="Kawachi M."/>
            <person name="Noguchi H."/>
            <person name="Minakuchi Y."/>
            <person name="Umen J.G."/>
            <person name="Toyoda A."/>
            <person name="Nozaki H."/>
        </authorList>
    </citation>
    <scope>NUCLEOTIDE SEQUENCE</scope>
    <source>
        <strain evidence="2">NIES-3780</strain>
    </source>
</reference>
<evidence type="ECO:0008006" key="4">
    <source>
        <dbReference type="Google" id="ProtNLM"/>
    </source>
</evidence>
<feature type="region of interest" description="Disordered" evidence="1">
    <location>
        <begin position="13"/>
        <end position="36"/>
    </location>
</feature>
<dbReference type="EMBL" id="BNCO01000029">
    <property type="protein sequence ID" value="GIL57971.1"/>
    <property type="molecule type" value="Genomic_DNA"/>
</dbReference>
<organism evidence="2 3">
    <name type="scientific">Volvox africanus</name>
    <dbReference type="NCBI Taxonomy" id="51714"/>
    <lineage>
        <taxon>Eukaryota</taxon>
        <taxon>Viridiplantae</taxon>
        <taxon>Chlorophyta</taxon>
        <taxon>core chlorophytes</taxon>
        <taxon>Chlorophyceae</taxon>
        <taxon>CS clade</taxon>
        <taxon>Chlamydomonadales</taxon>
        <taxon>Volvocaceae</taxon>
        <taxon>Volvox</taxon>
    </lineage>
</organism>
<dbReference type="PANTHER" id="PTHR43473:SF2">
    <property type="entry name" value="MAGNESIUM-CHELATASE SUBUNIT CHLD, CHLOROPLASTIC"/>
    <property type="match status" value="1"/>
</dbReference>
<dbReference type="SUPFAM" id="SSF53300">
    <property type="entry name" value="vWA-like"/>
    <property type="match status" value="1"/>
</dbReference>
<dbReference type="Proteomes" id="UP000747399">
    <property type="component" value="Unassembled WGS sequence"/>
</dbReference>
<protein>
    <recommendedName>
        <fullName evidence="4">VWFA domain-containing protein</fullName>
    </recommendedName>
</protein>
<gene>
    <name evidence="2" type="ORF">Vafri_13173</name>
</gene>
<evidence type="ECO:0000313" key="2">
    <source>
        <dbReference type="EMBL" id="GIL57971.1"/>
    </source>
</evidence>
<dbReference type="PANTHER" id="PTHR43473">
    <property type="entry name" value="MAGNESIUM-CHELATASE SUBUNIT CHLD, CHLOROPLASTIC"/>
    <property type="match status" value="1"/>
</dbReference>
<keyword evidence="3" id="KW-1185">Reference proteome</keyword>
<comment type="caution">
    <text evidence="2">The sequence shown here is derived from an EMBL/GenBank/DDBJ whole genome shotgun (WGS) entry which is preliminary data.</text>
</comment>
<dbReference type="AlphaFoldDB" id="A0A8J4BBJ3"/>
<feature type="compositionally biased region" description="Basic and acidic residues" evidence="1">
    <location>
        <begin position="17"/>
        <end position="28"/>
    </location>
</feature>